<evidence type="ECO:0000256" key="1">
    <source>
        <dbReference type="SAM" id="Coils"/>
    </source>
</evidence>
<comment type="caution">
    <text evidence="2">The sequence shown here is derived from an EMBL/GenBank/DDBJ whole genome shotgun (WGS) entry which is preliminary data.</text>
</comment>
<protein>
    <submittedName>
        <fullName evidence="2">Uncharacterized protein</fullName>
    </submittedName>
</protein>
<feature type="coiled-coil region" evidence="1">
    <location>
        <begin position="49"/>
        <end position="90"/>
    </location>
</feature>
<gene>
    <name evidence="2" type="ORF">GUJ93_ZPchr0012g20889</name>
</gene>
<dbReference type="EMBL" id="JAAALK010000080">
    <property type="protein sequence ID" value="KAG8095027.1"/>
    <property type="molecule type" value="Genomic_DNA"/>
</dbReference>
<name>A0A8J5WTS1_ZIZPA</name>
<sequence>MEQRLSATKEGEEHNSMTQIVANVLATNTKKNQFLQNVGFQRVGARSSLQTVQAQLEAEKAEKVEMSKQVEEMKKKQADLEAKLQLVLSKDQSSEVN</sequence>
<organism evidence="2 3">
    <name type="scientific">Zizania palustris</name>
    <name type="common">Northern wild rice</name>
    <dbReference type="NCBI Taxonomy" id="103762"/>
    <lineage>
        <taxon>Eukaryota</taxon>
        <taxon>Viridiplantae</taxon>
        <taxon>Streptophyta</taxon>
        <taxon>Embryophyta</taxon>
        <taxon>Tracheophyta</taxon>
        <taxon>Spermatophyta</taxon>
        <taxon>Magnoliopsida</taxon>
        <taxon>Liliopsida</taxon>
        <taxon>Poales</taxon>
        <taxon>Poaceae</taxon>
        <taxon>BOP clade</taxon>
        <taxon>Oryzoideae</taxon>
        <taxon>Oryzeae</taxon>
        <taxon>Zizaniinae</taxon>
        <taxon>Zizania</taxon>
    </lineage>
</organism>
<dbReference type="OrthoDB" id="672329at2759"/>
<dbReference type="AlphaFoldDB" id="A0A8J5WTS1"/>
<accession>A0A8J5WTS1</accession>
<reference evidence="2" key="2">
    <citation type="submission" date="2021-02" db="EMBL/GenBank/DDBJ databases">
        <authorList>
            <person name="Kimball J.A."/>
            <person name="Haas M.W."/>
            <person name="Macchietto M."/>
            <person name="Kono T."/>
            <person name="Duquette J."/>
            <person name="Shao M."/>
        </authorList>
    </citation>
    <scope>NUCLEOTIDE SEQUENCE</scope>
    <source>
        <tissue evidence="2">Fresh leaf tissue</tissue>
    </source>
</reference>
<dbReference type="Proteomes" id="UP000729402">
    <property type="component" value="Unassembled WGS sequence"/>
</dbReference>
<keyword evidence="3" id="KW-1185">Reference proteome</keyword>
<keyword evidence="1" id="KW-0175">Coiled coil</keyword>
<evidence type="ECO:0000313" key="3">
    <source>
        <dbReference type="Proteomes" id="UP000729402"/>
    </source>
</evidence>
<evidence type="ECO:0000313" key="2">
    <source>
        <dbReference type="EMBL" id="KAG8095027.1"/>
    </source>
</evidence>
<reference evidence="2" key="1">
    <citation type="journal article" date="2021" name="bioRxiv">
        <title>Whole Genome Assembly and Annotation of Northern Wild Rice, Zizania palustris L., Supports a Whole Genome Duplication in the Zizania Genus.</title>
        <authorList>
            <person name="Haas M."/>
            <person name="Kono T."/>
            <person name="Macchietto M."/>
            <person name="Millas R."/>
            <person name="McGilp L."/>
            <person name="Shao M."/>
            <person name="Duquette J."/>
            <person name="Hirsch C.N."/>
            <person name="Kimball J."/>
        </authorList>
    </citation>
    <scope>NUCLEOTIDE SEQUENCE</scope>
    <source>
        <tissue evidence="2">Fresh leaf tissue</tissue>
    </source>
</reference>
<proteinExistence type="predicted"/>